<dbReference type="InterPro" id="IPR050491">
    <property type="entry name" value="AmpC-like"/>
</dbReference>
<dbReference type="AlphaFoldDB" id="A0A8J3S6P3"/>
<reference evidence="3" key="1">
    <citation type="submission" date="2021-01" db="EMBL/GenBank/DDBJ databases">
        <title>Whole genome shotgun sequence of Planobispora rosea NBRC 15558.</title>
        <authorList>
            <person name="Komaki H."/>
            <person name="Tamura T."/>
        </authorList>
    </citation>
    <scope>NUCLEOTIDE SEQUENCE</scope>
    <source>
        <strain evidence="3">NBRC 15558</strain>
    </source>
</reference>
<dbReference type="EMBL" id="BOOI01000128">
    <property type="protein sequence ID" value="GIH89306.1"/>
    <property type="molecule type" value="Genomic_DNA"/>
</dbReference>
<feature type="domain" description="Beta-lactamase-related" evidence="2">
    <location>
        <begin position="65"/>
        <end position="368"/>
    </location>
</feature>
<dbReference type="PANTHER" id="PTHR46825:SF7">
    <property type="entry name" value="D-ALANYL-D-ALANINE CARBOXYPEPTIDASE"/>
    <property type="match status" value="1"/>
</dbReference>
<dbReference type="Proteomes" id="UP000655044">
    <property type="component" value="Unassembled WGS sequence"/>
</dbReference>
<evidence type="ECO:0000259" key="2">
    <source>
        <dbReference type="Pfam" id="PF00144"/>
    </source>
</evidence>
<dbReference type="SUPFAM" id="SSF56601">
    <property type="entry name" value="beta-lactamase/transpeptidase-like"/>
    <property type="match status" value="1"/>
</dbReference>
<keyword evidence="1" id="KW-0732">Signal</keyword>
<sequence length="389" mass="41946">MPLAKIAAITAATLTLLSPATAPAGAGVDGGPSPYQCLIDTALATPLPDLPPDRTPVPGHVKTPIPGIVLDVRGPGTRFTGATGRFALLGRELRAGDAFRTASVTKPFTAAAVLRLAEQGRLDLDDKIGDYLDSALMKQILHGSHITVRQLLDHTSGIADYATDGSWMAEVFADPHRVWKPRELAERGLRLKPAFPPGKGFHYSDTGYVLAGFVIEKAAGKPLHRVYREQILGPLGMRATYLEHWESPRGRLSHPYVTDLDFRGWNPTYDTFGGGGLVSTAPDLTRFIRGLFEDRLFRDPATLATMLRTTRQSDDAYGLGLMRVRTGATTFWVHEGFHGAFMAYDPARKISVTGTVNQAFKLRKVEDGLIRGAHAIASGGGPGCPAKLS</sequence>
<keyword evidence="3" id="KW-0378">Hydrolase</keyword>
<evidence type="ECO:0000313" key="4">
    <source>
        <dbReference type="Proteomes" id="UP000655044"/>
    </source>
</evidence>
<feature type="chain" id="PRO_5035194567" evidence="1">
    <location>
        <begin position="23"/>
        <end position="389"/>
    </location>
</feature>
<comment type="caution">
    <text evidence="3">The sequence shown here is derived from an EMBL/GenBank/DDBJ whole genome shotgun (WGS) entry which is preliminary data.</text>
</comment>
<dbReference type="InterPro" id="IPR001466">
    <property type="entry name" value="Beta-lactam-related"/>
</dbReference>
<organism evidence="3 4">
    <name type="scientific">Planobispora rosea</name>
    <dbReference type="NCBI Taxonomy" id="35762"/>
    <lineage>
        <taxon>Bacteria</taxon>
        <taxon>Bacillati</taxon>
        <taxon>Actinomycetota</taxon>
        <taxon>Actinomycetes</taxon>
        <taxon>Streptosporangiales</taxon>
        <taxon>Streptosporangiaceae</taxon>
        <taxon>Planobispora</taxon>
    </lineage>
</organism>
<dbReference type="PANTHER" id="PTHR46825">
    <property type="entry name" value="D-ALANYL-D-ALANINE-CARBOXYPEPTIDASE/ENDOPEPTIDASE AMPH"/>
    <property type="match status" value="1"/>
</dbReference>
<name>A0A8J3S6P3_PLARO</name>
<evidence type="ECO:0000256" key="1">
    <source>
        <dbReference type="SAM" id="SignalP"/>
    </source>
</evidence>
<gene>
    <name evidence="3" type="ORF">Pro02_77140</name>
</gene>
<dbReference type="OrthoDB" id="3863176at2"/>
<protein>
    <submittedName>
        <fullName evidence="3">Serine hydrolase</fullName>
    </submittedName>
</protein>
<evidence type="ECO:0000313" key="3">
    <source>
        <dbReference type="EMBL" id="GIH89306.1"/>
    </source>
</evidence>
<proteinExistence type="predicted"/>
<dbReference type="Gene3D" id="3.40.710.10">
    <property type="entry name" value="DD-peptidase/beta-lactamase superfamily"/>
    <property type="match status" value="1"/>
</dbReference>
<accession>A0A8J3S6P3</accession>
<dbReference type="InterPro" id="IPR012338">
    <property type="entry name" value="Beta-lactam/transpept-like"/>
</dbReference>
<keyword evidence="4" id="KW-1185">Reference proteome</keyword>
<dbReference type="RefSeq" id="WP_068923851.1">
    <property type="nucleotide sequence ID" value="NZ_BMQP01000097.1"/>
</dbReference>
<dbReference type="GO" id="GO:0016787">
    <property type="term" value="F:hydrolase activity"/>
    <property type="evidence" value="ECO:0007669"/>
    <property type="project" value="UniProtKB-KW"/>
</dbReference>
<feature type="signal peptide" evidence="1">
    <location>
        <begin position="1"/>
        <end position="22"/>
    </location>
</feature>
<dbReference type="Pfam" id="PF00144">
    <property type="entry name" value="Beta-lactamase"/>
    <property type="match status" value="1"/>
</dbReference>